<feature type="transmembrane region" description="Helical" evidence="2">
    <location>
        <begin position="214"/>
        <end position="233"/>
    </location>
</feature>
<evidence type="ECO:0000256" key="2">
    <source>
        <dbReference type="SAM" id="Phobius"/>
    </source>
</evidence>
<dbReference type="EMBL" id="HBGQ01070172">
    <property type="protein sequence ID" value="CAD9483789.1"/>
    <property type="molecule type" value="Transcribed_RNA"/>
</dbReference>
<feature type="transmembrane region" description="Helical" evidence="2">
    <location>
        <begin position="133"/>
        <end position="151"/>
    </location>
</feature>
<feature type="compositionally biased region" description="Low complexity" evidence="1">
    <location>
        <begin position="1"/>
        <end position="42"/>
    </location>
</feature>
<gene>
    <name evidence="3" type="ORF">AAND1436_LOCUS33698</name>
</gene>
<dbReference type="AlphaFoldDB" id="A0A7S2H9E7"/>
<sequence length="292" mass="31455">MADVEQPPQQAQMPAEAAQRSSTEGAGDSSDGSSAPPAQPAAHELSTWRMPGEPGKLPSYVRAQFRMKSFALIAIQCILVLLITMLTDYILAKTEHRKRVTLIEFMALEAVVLGALMAVHCCRSNYPRNYASLAFFTVVLGICWGLGGNLLDTKAHIQLLGIICAAMSIATAIQALMLHCDIKGWKAIYLPLLAGWASGSTAMVLVMLSLGGQWRWSLIAVGISLGQFLWLMMDMGRPLQGGDPDDFMKVVVSMDSTLLVIVSIPLFIAATCIVHLELWNPTAPAQGADEAA</sequence>
<feature type="transmembrane region" description="Helical" evidence="2">
    <location>
        <begin position="254"/>
        <end position="276"/>
    </location>
</feature>
<feature type="transmembrane region" description="Helical" evidence="2">
    <location>
        <begin position="102"/>
        <end position="121"/>
    </location>
</feature>
<accession>A0A7S2H9E7</accession>
<keyword evidence="2" id="KW-0812">Transmembrane</keyword>
<proteinExistence type="predicted"/>
<keyword evidence="2" id="KW-1133">Transmembrane helix</keyword>
<feature type="region of interest" description="Disordered" evidence="1">
    <location>
        <begin position="1"/>
        <end position="50"/>
    </location>
</feature>
<feature type="transmembrane region" description="Helical" evidence="2">
    <location>
        <begin position="157"/>
        <end position="176"/>
    </location>
</feature>
<evidence type="ECO:0000313" key="3">
    <source>
        <dbReference type="EMBL" id="CAD9483789.1"/>
    </source>
</evidence>
<organism evidence="3">
    <name type="scientific">Alexandrium andersonii</name>
    <dbReference type="NCBI Taxonomy" id="327968"/>
    <lineage>
        <taxon>Eukaryota</taxon>
        <taxon>Sar</taxon>
        <taxon>Alveolata</taxon>
        <taxon>Dinophyceae</taxon>
        <taxon>Gonyaulacales</taxon>
        <taxon>Pyrocystaceae</taxon>
        <taxon>Alexandrium</taxon>
    </lineage>
</organism>
<protein>
    <submittedName>
        <fullName evidence="3">Uncharacterized protein</fullName>
    </submittedName>
</protein>
<name>A0A7S2H9E7_9DINO</name>
<evidence type="ECO:0000256" key="1">
    <source>
        <dbReference type="SAM" id="MobiDB-lite"/>
    </source>
</evidence>
<keyword evidence="2" id="KW-0472">Membrane</keyword>
<feature type="transmembrane region" description="Helical" evidence="2">
    <location>
        <begin position="188"/>
        <end position="208"/>
    </location>
</feature>
<reference evidence="3" key="1">
    <citation type="submission" date="2021-01" db="EMBL/GenBank/DDBJ databases">
        <authorList>
            <person name="Corre E."/>
            <person name="Pelletier E."/>
            <person name="Niang G."/>
            <person name="Scheremetjew M."/>
            <person name="Finn R."/>
            <person name="Kale V."/>
            <person name="Holt S."/>
            <person name="Cochrane G."/>
            <person name="Meng A."/>
            <person name="Brown T."/>
            <person name="Cohen L."/>
        </authorList>
    </citation>
    <scope>NUCLEOTIDE SEQUENCE</scope>
    <source>
        <strain evidence="3">CCMP2222</strain>
    </source>
</reference>
<feature type="transmembrane region" description="Helical" evidence="2">
    <location>
        <begin position="70"/>
        <end position="90"/>
    </location>
</feature>